<dbReference type="Pfam" id="PF00069">
    <property type="entry name" value="Pkinase"/>
    <property type="match status" value="1"/>
</dbReference>
<proteinExistence type="predicted"/>
<name>A0AA88KQG7_NAELO</name>
<dbReference type="GO" id="GO:0044773">
    <property type="term" value="P:mitotic DNA damage checkpoint signaling"/>
    <property type="evidence" value="ECO:0007669"/>
    <property type="project" value="TreeGrafter"/>
</dbReference>
<dbReference type="EMBL" id="PYSW02000016">
    <property type="protein sequence ID" value="KAG2386427.1"/>
    <property type="molecule type" value="Genomic_DNA"/>
</dbReference>
<feature type="domain" description="Protein kinase" evidence="1">
    <location>
        <begin position="3"/>
        <end position="343"/>
    </location>
</feature>
<dbReference type="PROSITE" id="PS50011">
    <property type="entry name" value="PROTEIN_KINASE_DOM"/>
    <property type="match status" value="1"/>
</dbReference>
<dbReference type="Proteomes" id="UP000816034">
    <property type="component" value="Unassembled WGS sequence"/>
</dbReference>
<dbReference type="GeneID" id="68095328"/>
<dbReference type="GO" id="GO:0004674">
    <property type="term" value="F:protein serine/threonine kinase activity"/>
    <property type="evidence" value="ECO:0007669"/>
    <property type="project" value="TreeGrafter"/>
</dbReference>
<keyword evidence="3" id="KW-1185">Reference proteome</keyword>
<gene>
    <name evidence="2" type="ORF">C9374_002873</name>
</gene>
<dbReference type="SMART" id="SM00220">
    <property type="entry name" value="S_TKc"/>
    <property type="match status" value="1"/>
</dbReference>
<dbReference type="GO" id="GO:0005524">
    <property type="term" value="F:ATP binding"/>
    <property type="evidence" value="ECO:0007669"/>
    <property type="project" value="InterPro"/>
</dbReference>
<dbReference type="InterPro" id="IPR000719">
    <property type="entry name" value="Prot_kinase_dom"/>
</dbReference>
<dbReference type="InterPro" id="IPR011009">
    <property type="entry name" value="Kinase-like_dom_sf"/>
</dbReference>
<comment type="caution">
    <text evidence="2">The sequence shown here is derived from an EMBL/GenBank/DDBJ whole genome shotgun (WGS) entry which is preliminary data.</text>
</comment>
<dbReference type="GO" id="GO:0005737">
    <property type="term" value="C:cytoplasm"/>
    <property type="evidence" value="ECO:0007669"/>
    <property type="project" value="TreeGrafter"/>
</dbReference>
<protein>
    <recommendedName>
        <fullName evidence="1">Protein kinase domain-containing protein</fullName>
    </recommendedName>
</protein>
<accession>A0AA88KQG7</accession>
<dbReference type="PANTHER" id="PTHR44167">
    <property type="entry name" value="OVARIAN-SPECIFIC SERINE/THREONINE-PROTEIN KINASE LOK-RELATED"/>
    <property type="match status" value="1"/>
</dbReference>
<dbReference type="Gene3D" id="1.10.510.10">
    <property type="entry name" value="Transferase(Phosphotransferase) domain 1"/>
    <property type="match status" value="1"/>
</dbReference>
<reference evidence="2 3" key="1">
    <citation type="journal article" date="2018" name="BMC Genomics">
        <title>The genome of Naegleria lovaniensis, the basis for a comparative approach to unravel pathogenicity factors of the human pathogenic amoeba N. fowleri.</title>
        <authorList>
            <person name="Liechti N."/>
            <person name="Schurch N."/>
            <person name="Bruggmann R."/>
            <person name="Wittwer M."/>
        </authorList>
    </citation>
    <scope>NUCLEOTIDE SEQUENCE [LARGE SCALE GENOMIC DNA]</scope>
    <source>
        <strain evidence="2 3">ATCC 30569</strain>
    </source>
</reference>
<organism evidence="2 3">
    <name type="scientific">Naegleria lovaniensis</name>
    <name type="common">Amoeba</name>
    <dbReference type="NCBI Taxonomy" id="51637"/>
    <lineage>
        <taxon>Eukaryota</taxon>
        <taxon>Discoba</taxon>
        <taxon>Heterolobosea</taxon>
        <taxon>Tetramitia</taxon>
        <taxon>Eutetramitia</taxon>
        <taxon>Vahlkampfiidae</taxon>
        <taxon>Naegleria</taxon>
    </lineage>
</organism>
<dbReference type="AlphaFoldDB" id="A0AA88KQG7"/>
<dbReference type="PROSITE" id="PS00108">
    <property type="entry name" value="PROTEIN_KINASE_ST"/>
    <property type="match status" value="1"/>
</dbReference>
<dbReference type="PANTHER" id="PTHR44167:SF18">
    <property type="entry name" value="PROTEIN KINASE DOMAIN-CONTAINING PROTEIN"/>
    <property type="match status" value="1"/>
</dbReference>
<dbReference type="SUPFAM" id="SSF56112">
    <property type="entry name" value="Protein kinase-like (PK-like)"/>
    <property type="match status" value="1"/>
</dbReference>
<dbReference type="InterPro" id="IPR008271">
    <property type="entry name" value="Ser/Thr_kinase_AS"/>
</dbReference>
<dbReference type="GO" id="GO:0005634">
    <property type="term" value="C:nucleus"/>
    <property type="evidence" value="ECO:0007669"/>
    <property type="project" value="TreeGrafter"/>
</dbReference>
<evidence type="ECO:0000313" key="3">
    <source>
        <dbReference type="Proteomes" id="UP000816034"/>
    </source>
</evidence>
<evidence type="ECO:0000313" key="2">
    <source>
        <dbReference type="EMBL" id="KAG2386427.1"/>
    </source>
</evidence>
<sequence>MAEQLIERLKSAQTSTLVTNILKNAKMEEWNENDKKKLLDFLIHTKDNSINKCWETTETIKKILKAFPPRVSYDVALAQPSTTGTIDPEDVFLPSYMTSQHVGIDYSRKIASGGQASIYNAIHLDTNTSVAVKIVDFEDQVLCSNYSSNLWRYLSENESNLDWKQKKNLIISCLECLQTLHTPSEDYPSGILHNDIKSENFLVTNDGIQVNELVLTDFGYADVREYQTYYNSVSSILGTVYDKQKDTLLYQAPEILTEDDEVPYSKRSDIFSLGRVIGEILTCKKPFHSVKNRNTLFKACCANGNDFTLPVDCPPLLSIVKCWCCATDVNDRPASCELVLDLLRKCDFNQNLEEVLKEKVKISNNPKRVRHRRKLP</sequence>
<evidence type="ECO:0000259" key="1">
    <source>
        <dbReference type="PROSITE" id="PS50011"/>
    </source>
</evidence>
<dbReference type="RefSeq" id="XP_044550419.1">
    <property type="nucleotide sequence ID" value="XM_044692338.1"/>
</dbReference>